<sequence>MLKMLWAALLAGSLSFSAYAQQPPVQPSPIKRTPIGKSDVPNSNYEVITAMVELAPGFKAGRHSRPGIVQAQVVDGEFLLALDGQPEKTFRAGEALEVPHGAVHNEGAVGDKPAKLIAVYVVEKGKPLVVPAQ</sequence>
<gene>
    <name evidence="1" type="ORF">CAK95_21595</name>
</gene>
<dbReference type="InterPro" id="IPR013096">
    <property type="entry name" value="Cupin_2"/>
</dbReference>
<dbReference type="Gene3D" id="2.60.120.10">
    <property type="entry name" value="Jelly Rolls"/>
    <property type="match status" value="1"/>
</dbReference>
<dbReference type="PANTHER" id="PTHR38599:SF1">
    <property type="entry name" value="CUPIN DOMAIN PROTEIN (AFU_ORTHOLOGUE AFUA_3G13620)"/>
    <property type="match status" value="1"/>
</dbReference>
<dbReference type="RefSeq" id="WP_086089802.1">
    <property type="nucleotide sequence ID" value="NZ_CP021112.1"/>
</dbReference>
<dbReference type="PANTHER" id="PTHR38599">
    <property type="entry name" value="CUPIN DOMAIN PROTEIN (AFU_ORTHOLOGUE AFUA_3G13620)"/>
    <property type="match status" value="1"/>
</dbReference>
<dbReference type="AlphaFoldDB" id="A0A1W6ZVV4"/>
<dbReference type="STRING" id="1235591.CAK95_21595"/>
<name>A0A1W6ZVV4_9HYPH</name>
<organism evidence="1 2">
    <name type="scientific">Pseudorhodoplanes sinuspersici</name>
    <dbReference type="NCBI Taxonomy" id="1235591"/>
    <lineage>
        <taxon>Bacteria</taxon>
        <taxon>Pseudomonadati</taxon>
        <taxon>Pseudomonadota</taxon>
        <taxon>Alphaproteobacteria</taxon>
        <taxon>Hyphomicrobiales</taxon>
        <taxon>Pseudorhodoplanes</taxon>
    </lineage>
</organism>
<dbReference type="SUPFAM" id="SSF51182">
    <property type="entry name" value="RmlC-like cupins"/>
    <property type="match status" value="1"/>
</dbReference>
<dbReference type="OrthoDB" id="9793521at2"/>
<evidence type="ECO:0000313" key="2">
    <source>
        <dbReference type="Proteomes" id="UP000194137"/>
    </source>
</evidence>
<proteinExistence type="predicted"/>
<reference evidence="1 2" key="1">
    <citation type="submission" date="2017-05" db="EMBL/GenBank/DDBJ databases">
        <title>Full genome sequence of Pseudorhodoplanes sinuspersici.</title>
        <authorList>
            <person name="Dastgheib S.M.M."/>
            <person name="Shavandi M."/>
            <person name="Tirandaz H."/>
        </authorList>
    </citation>
    <scope>NUCLEOTIDE SEQUENCE [LARGE SCALE GENOMIC DNA]</scope>
    <source>
        <strain evidence="1 2">RIPI110</strain>
    </source>
</reference>
<evidence type="ECO:0000313" key="1">
    <source>
        <dbReference type="EMBL" id="ARQ01408.1"/>
    </source>
</evidence>
<dbReference type="Pfam" id="PF07883">
    <property type="entry name" value="Cupin_2"/>
    <property type="match status" value="1"/>
</dbReference>
<dbReference type="Proteomes" id="UP000194137">
    <property type="component" value="Chromosome"/>
</dbReference>
<dbReference type="InterPro" id="IPR014710">
    <property type="entry name" value="RmlC-like_jellyroll"/>
</dbReference>
<dbReference type="KEGG" id="psin:CAK95_21595"/>
<dbReference type="InterPro" id="IPR011051">
    <property type="entry name" value="RmlC_Cupin_sf"/>
</dbReference>
<protein>
    <submittedName>
        <fullName evidence="1">Uncharacterized protein</fullName>
    </submittedName>
</protein>
<keyword evidence="2" id="KW-1185">Reference proteome</keyword>
<dbReference type="CDD" id="cd02235">
    <property type="entry name" value="cupin_BLL4011-like"/>
    <property type="match status" value="1"/>
</dbReference>
<dbReference type="EMBL" id="CP021112">
    <property type="protein sequence ID" value="ARQ01408.1"/>
    <property type="molecule type" value="Genomic_DNA"/>
</dbReference>
<accession>A0A1W6ZVV4</accession>